<reference evidence="2 3" key="1">
    <citation type="journal article" date="1994" name="Int. J. Syst. Bacteriol.">
        <title>Phylogenetic positions of novel aerobic, bacteriochlorophyll a-containing bacteria and description of Roseococcus thiosulfatophilus gen. nov., sp. nov., Erythromicrobium ramosum gen. nov., sp. nov., and Erythrobacter litoralis sp. nov.</title>
        <authorList>
            <person name="Yurkov V."/>
            <person name="Stackebrandt E."/>
            <person name="Holmes A."/>
            <person name="Fuerst J.A."/>
            <person name="Hugenholtz P."/>
            <person name="Golecki J."/>
            <person name="Gad'on N."/>
            <person name="Gorlenko V.M."/>
            <person name="Kompantseva E.I."/>
            <person name="Drews G."/>
        </authorList>
    </citation>
    <scope>NUCLEOTIDE SEQUENCE [LARGE SCALE GENOMIC DNA]</scope>
    <source>
        <strain evidence="2 3">KR-99</strain>
    </source>
</reference>
<dbReference type="AlphaFoldDB" id="A0A7V8RES1"/>
<comment type="caution">
    <text evidence="2">The sequence shown here is derived from an EMBL/GenBank/DDBJ whole genome shotgun (WGS) entry which is preliminary data.</text>
</comment>
<keyword evidence="3" id="KW-1185">Reference proteome</keyword>
<accession>A0A7V8RES1</accession>
<name>A0A7V8RES1_9SPHN</name>
<feature type="signal peptide" evidence="1">
    <location>
        <begin position="1"/>
        <end position="22"/>
    </location>
</feature>
<evidence type="ECO:0000256" key="1">
    <source>
        <dbReference type="SAM" id="SignalP"/>
    </source>
</evidence>
<sequence>MSRVLILIAAALQAVMPGQTGADLVPSADLIFVPPVPEDQPVSLPATAECLALAQVRATRIIAGTGIVYQISSRRQFINRVRGDADMLKEGQILHVRTSGSMLCAGDIVYLLDGLTGASVRFVGLGKFERYDGGLGQRH</sequence>
<proteinExistence type="predicted"/>
<dbReference type="Proteomes" id="UP000589292">
    <property type="component" value="Unassembled WGS sequence"/>
</dbReference>
<dbReference type="RefSeq" id="WP_181267711.1">
    <property type="nucleotide sequence ID" value="NZ_BAAAGB010000001.1"/>
</dbReference>
<protein>
    <submittedName>
        <fullName evidence="2">Uncharacterized protein</fullName>
    </submittedName>
</protein>
<gene>
    <name evidence="2" type="ORF">FG486_12310</name>
</gene>
<feature type="chain" id="PRO_5031226779" evidence="1">
    <location>
        <begin position="23"/>
        <end position="139"/>
    </location>
</feature>
<evidence type="ECO:0000313" key="2">
    <source>
        <dbReference type="EMBL" id="MBA1375124.1"/>
    </source>
</evidence>
<evidence type="ECO:0000313" key="3">
    <source>
        <dbReference type="Proteomes" id="UP000589292"/>
    </source>
</evidence>
<organism evidence="2 3">
    <name type="scientific">Sphingomonas ursincola</name>
    <dbReference type="NCBI Taxonomy" id="56361"/>
    <lineage>
        <taxon>Bacteria</taxon>
        <taxon>Pseudomonadati</taxon>
        <taxon>Pseudomonadota</taxon>
        <taxon>Alphaproteobacteria</taxon>
        <taxon>Sphingomonadales</taxon>
        <taxon>Sphingomonadaceae</taxon>
        <taxon>Sphingomonas</taxon>
    </lineage>
</organism>
<keyword evidence="1" id="KW-0732">Signal</keyword>
<dbReference type="EMBL" id="VDES01000002">
    <property type="protein sequence ID" value="MBA1375124.1"/>
    <property type="molecule type" value="Genomic_DNA"/>
</dbReference>